<dbReference type="Proteomes" id="UP000694001">
    <property type="component" value="Chromosome"/>
</dbReference>
<keyword evidence="5" id="KW-1185">Reference proteome</keyword>
<evidence type="ECO:0000256" key="1">
    <source>
        <dbReference type="SAM" id="MobiDB-lite"/>
    </source>
</evidence>
<name>A0A975YJN0_9PROT</name>
<feature type="domain" description="Insertion element IS402-like" evidence="3">
    <location>
        <begin position="7"/>
        <end position="78"/>
    </location>
</feature>
<protein>
    <submittedName>
        <fullName evidence="4">IS5 family transposase</fullName>
    </submittedName>
</protein>
<evidence type="ECO:0000313" key="4">
    <source>
        <dbReference type="EMBL" id="QXM24806.1"/>
    </source>
</evidence>
<dbReference type="AlphaFoldDB" id="A0A975YJN0"/>
<dbReference type="GO" id="GO:0004803">
    <property type="term" value="F:transposase activity"/>
    <property type="evidence" value="ECO:0007669"/>
    <property type="project" value="InterPro"/>
</dbReference>
<reference evidence="4" key="1">
    <citation type="submission" date="2021-06" db="EMBL/GenBank/DDBJ databases">
        <title>Elioraea tepida, sp. nov., a moderately thermophilic aerobic anoxygenic phototrophic bacterium isolated from an alkaline siliceous hot spring mat community in Yellowstone National Park, WY, USA.</title>
        <authorList>
            <person name="Saini M.K."/>
            <person name="Yoshida S."/>
            <person name="Sebastian A."/>
            <person name="Hirose S."/>
            <person name="Hara E."/>
            <person name="Tamaki H."/>
            <person name="Soulier N.T."/>
            <person name="Albert I."/>
            <person name="Hanada S."/>
            <person name="Bryant D.A."/>
            <person name="Tank M."/>
        </authorList>
    </citation>
    <scope>NUCLEOTIDE SEQUENCE</scope>
    <source>
        <strain evidence="4">MS-P2</strain>
    </source>
</reference>
<evidence type="ECO:0000259" key="2">
    <source>
        <dbReference type="Pfam" id="PF01609"/>
    </source>
</evidence>
<dbReference type="InterPro" id="IPR052909">
    <property type="entry name" value="Transposase_6_like"/>
</dbReference>
<sequence>MSDLFWLSEAQMRRLAPLLPSERRGKPRVDDRRVISGIVHVLRSGGRWVDAPAVYGPRKTLYNRFVRWRAKGVWQRVFRALARAGGPPAELLLDSSHVKAHRSAGGGKGGSARKPSGGRGTHRGKPRWGPPRGGRTTKIHALTDHLGRPIGFELTAGQHGDAPVALALLAPWPSAKLCIADAAYDSNGIRSFLLARGILPVIPNNPTRNQHHPFDRSAWRKRNLIERVFCRLKDFRRIATRYDRRADVFLSAVYLAATVTWCL</sequence>
<feature type="domain" description="Transposase IS4-like" evidence="2">
    <location>
        <begin position="90"/>
        <end position="257"/>
    </location>
</feature>
<dbReference type="InterPro" id="IPR002559">
    <property type="entry name" value="Transposase_11"/>
</dbReference>
<dbReference type="InterPro" id="IPR025161">
    <property type="entry name" value="IS402-like_dom"/>
</dbReference>
<gene>
    <name evidence="4" type="ORF">KO353_00555</name>
</gene>
<dbReference type="GO" id="GO:0003677">
    <property type="term" value="F:DNA binding"/>
    <property type="evidence" value="ECO:0007669"/>
    <property type="project" value="InterPro"/>
</dbReference>
<dbReference type="PANTHER" id="PTHR46637">
    <property type="entry name" value="TIS1421-TRANSPOSASE PROTEIN A"/>
    <property type="match status" value="1"/>
</dbReference>
<proteinExistence type="predicted"/>
<evidence type="ECO:0000313" key="5">
    <source>
        <dbReference type="Proteomes" id="UP000694001"/>
    </source>
</evidence>
<accession>A0A975YJN0</accession>
<dbReference type="KEGG" id="elio:KO353_00555"/>
<dbReference type="Pfam" id="PF01609">
    <property type="entry name" value="DDE_Tnp_1"/>
    <property type="match status" value="1"/>
</dbReference>
<dbReference type="GO" id="GO:0006313">
    <property type="term" value="P:DNA transposition"/>
    <property type="evidence" value="ECO:0007669"/>
    <property type="project" value="InterPro"/>
</dbReference>
<dbReference type="EMBL" id="CP076448">
    <property type="protein sequence ID" value="QXM24806.1"/>
    <property type="molecule type" value="Genomic_DNA"/>
</dbReference>
<dbReference type="NCBIfam" id="NF033580">
    <property type="entry name" value="transpos_IS5_3"/>
    <property type="match status" value="1"/>
</dbReference>
<dbReference type="RefSeq" id="WP_218285863.1">
    <property type="nucleotide sequence ID" value="NZ_CP076448.1"/>
</dbReference>
<dbReference type="Pfam" id="PF13340">
    <property type="entry name" value="DUF4096"/>
    <property type="match status" value="1"/>
</dbReference>
<feature type="region of interest" description="Disordered" evidence="1">
    <location>
        <begin position="98"/>
        <end position="136"/>
    </location>
</feature>
<organism evidence="4 5">
    <name type="scientific">Elioraea tepida</name>
    <dbReference type="NCBI Taxonomy" id="2843330"/>
    <lineage>
        <taxon>Bacteria</taxon>
        <taxon>Pseudomonadati</taxon>
        <taxon>Pseudomonadota</taxon>
        <taxon>Alphaproteobacteria</taxon>
        <taxon>Acetobacterales</taxon>
        <taxon>Elioraeaceae</taxon>
        <taxon>Elioraea</taxon>
    </lineage>
</organism>
<dbReference type="PANTHER" id="PTHR46637:SF1">
    <property type="entry name" value="BLL5188 PROTEIN"/>
    <property type="match status" value="1"/>
</dbReference>
<evidence type="ECO:0000259" key="3">
    <source>
        <dbReference type="Pfam" id="PF13340"/>
    </source>
</evidence>